<proteinExistence type="predicted"/>
<protein>
    <submittedName>
        <fullName evidence="1">Uncharacterized protein</fullName>
    </submittedName>
</protein>
<gene>
    <name evidence="1" type="ORF">CKF58_03005</name>
</gene>
<keyword evidence="2" id="KW-1185">Reference proteome</keyword>
<comment type="caution">
    <text evidence="1">The sequence shown here is derived from an EMBL/GenBank/DDBJ whole genome shotgun (WGS) entry which is preliminary data.</text>
</comment>
<evidence type="ECO:0000313" key="1">
    <source>
        <dbReference type="EMBL" id="RIY38993.1"/>
    </source>
</evidence>
<dbReference type="OrthoDB" id="9816424at2"/>
<dbReference type="Gene3D" id="3.40.50.1000">
    <property type="entry name" value="HAD superfamily/HAD-like"/>
    <property type="match status" value="1"/>
</dbReference>
<dbReference type="InterPro" id="IPR023214">
    <property type="entry name" value="HAD_sf"/>
</dbReference>
<evidence type="ECO:0000313" key="2">
    <source>
        <dbReference type="Proteomes" id="UP000265916"/>
    </source>
</evidence>
<dbReference type="InterPro" id="IPR036412">
    <property type="entry name" value="HAD-like_sf"/>
</dbReference>
<sequence>MTLLDRSKSAIDAAEVVSFDIFDTLLIRPYVYPDHLFSHLEMLEDQLLGINTNFLYLRLSAESFARKKFKREVTLAEIYSYIHPQYQYMMEKEIALELQVLRANPEYKAVWDYCVAQGKRIVVISDMYLPHEVLEQALAKNGYANYEKLYVSSTYGVMKGTGELYKLVLKELAINPEQQLHFGDNKQADIEESSKLGIKNVYNPRVVDEFLQTHLQYQKLFSNEAGNLGVSISIALLAEKWNRDRFNGIQRDYWYNYGYFVGGAVAYGFSEWVYTYATSLGIEKLFLIARDCYTFRPIIESIGKLRGKVLQNDYIYIPRSIYHRFLMSDQE</sequence>
<dbReference type="AlphaFoldDB" id="A0A3A1YL27"/>
<dbReference type="EMBL" id="NRJG01000045">
    <property type="protein sequence ID" value="RIY38993.1"/>
    <property type="molecule type" value="Genomic_DNA"/>
</dbReference>
<accession>A0A3A1YL27</accession>
<dbReference type="RefSeq" id="WP_119530815.1">
    <property type="nucleotide sequence ID" value="NZ_JBHSSP010000032.1"/>
</dbReference>
<reference evidence="1 2" key="1">
    <citation type="submission" date="2017-08" db="EMBL/GenBank/DDBJ databases">
        <title>Reclassification of Bisgaard taxon 37 and 44.</title>
        <authorList>
            <person name="Christensen H."/>
        </authorList>
    </citation>
    <scope>NUCLEOTIDE SEQUENCE [LARGE SCALE GENOMIC DNA]</scope>
    <source>
        <strain evidence="1 2">111</strain>
    </source>
</reference>
<organism evidence="1 2">
    <name type="scientific">Psittacicella hinzii</name>
    <dbReference type="NCBI Taxonomy" id="2028575"/>
    <lineage>
        <taxon>Bacteria</taxon>
        <taxon>Pseudomonadati</taxon>
        <taxon>Pseudomonadota</taxon>
        <taxon>Gammaproteobacteria</taxon>
        <taxon>Pasteurellales</taxon>
        <taxon>Psittacicellaceae</taxon>
        <taxon>Psittacicella</taxon>
    </lineage>
</organism>
<dbReference type="Gene3D" id="1.10.150.400">
    <property type="match status" value="1"/>
</dbReference>
<name>A0A3A1YL27_9GAMM</name>
<dbReference type="Proteomes" id="UP000265916">
    <property type="component" value="Unassembled WGS sequence"/>
</dbReference>
<dbReference type="SUPFAM" id="SSF56784">
    <property type="entry name" value="HAD-like"/>
    <property type="match status" value="1"/>
</dbReference>